<name>A0ACB9NVF9_9MYRT</name>
<accession>A0ACB9NVF9</accession>
<gene>
    <name evidence="1" type="ORF">MLD38_025433</name>
</gene>
<dbReference type="Proteomes" id="UP001057402">
    <property type="component" value="Chromosome 7"/>
</dbReference>
<evidence type="ECO:0000313" key="2">
    <source>
        <dbReference type="Proteomes" id="UP001057402"/>
    </source>
</evidence>
<protein>
    <submittedName>
        <fullName evidence="1">Uncharacterized protein</fullName>
    </submittedName>
</protein>
<keyword evidence="2" id="KW-1185">Reference proteome</keyword>
<comment type="caution">
    <text evidence="1">The sequence shown here is derived from an EMBL/GenBank/DDBJ whole genome shotgun (WGS) entry which is preliminary data.</text>
</comment>
<evidence type="ECO:0000313" key="1">
    <source>
        <dbReference type="EMBL" id="KAI4340617.1"/>
    </source>
</evidence>
<proteinExistence type="predicted"/>
<organism evidence="1 2">
    <name type="scientific">Melastoma candidum</name>
    <dbReference type="NCBI Taxonomy" id="119954"/>
    <lineage>
        <taxon>Eukaryota</taxon>
        <taxon>Viridiplantae</taxon>
        <taxon>Streptophyta</taxon>
        <taxon>Embryophyta</taxon>
        <taxon>Tracheophyta</taxon>
        <taxon>Spermatophyta</taxon>
        <taxon>Magnoliopsida</taxon>
        <taxon>eudicotyledons</taxon>
        <taxon>Gunneridae</taxon>
        <taxon>Pentapetalae</taxon>
        <taxon>rosids</taxon>
        <taxon>malvids</taxon>
        <taxon>Myrtales</taxon>
        <taxon>Melastomataceae</taxon>
        <taxon>Melastomatoideae</taxon>
        <taxon>Melastomateae</taxon>
        <taxon>Melastoma</taxon>
    </lineage>
</organism>
<reference evidence="2" key="1">
    <citation type="journal article" date="2023" name="Front. Plant Sci.">
        <title>Chromosomal-level genome assembly of Melastoma candidum provides insights into trichome evolution.</title>
        <authorList>
            <person name="Zhong Y."/>
            <person name="Wu W."/>
            <person name="Sun C."/>
            <person name="Zou P."/>
            <person name="Liu Y."/>
            <person name="Dai S."/>
            <person name="Zhou R."/>
        </authorList>
    </citation>
    <scope>NUCLEOTIDE SEQUENCE [LARGE SCALE GENOMIC DNA]</scope>
</reference>
<sequence length="230" mass="25748">MTAFGRGYTGGTTPVNLRGKPISDLSKTGGWIAALFIFCEQSRRETKWRRGWHTLGSRLTWSRSWGFLADAYLGRYWTIAIFTTIYLLGLTGITLSASIGVPQPNQDQCSKHALLIGNCEQAKPLQMIYLYTVLYIKGFGAAGIRPCVSSFGADQFHERSKDYKSHLDRFFNFFYLSVTVGAIVAFTLVVYVQNKHGWGYAFSSLAIAMGASNLLFFGREAALLQGFRRF</sequence>
<dbReference type="EMBL" id="CM042886">
    <property type="protein sequence ID" value="KAI4340617.1"/>
    <property type="molecule type" value="Genomic_DNA"/>
</dbReference>